<keyword evidence="3" id="KW-0732">Signal</keyword>
<dbReference type="Gene3D" id="1.25.40.390">
    <property type="match status" value="2"/>
</dbReference>
<dbReference type="PROSITE" id="PS51257">
    <property type="entry name" value="PROKAR_LIPOPROTEIN"/>
    <property type="match status" value="1"/>
</dbReference>
<dbReference type="InterPro" id="IPR012944">
    <property type="entry name" value="SusD_RagB_dom"/>
</dbReference>
<comment type="subcellular location">
    <subcellularLocation>
        <location evidence="1">Cell outer membrane</location>
    </subcellularLocation>
</comment>
<proteinExistence type="inferred from homology"/>
<keyword evidence="5" id="KW-0998">Cell outer membrane</keyword>
<dbReference type="EMBL" id="CP149822">
    <property type="protein sequence ID" value="WZN43053.1"/>
    <property type="molecule type" value="Genomic_DNA"/>
</dbReference>
<feature type="domain" description="RagB/SusD" evidence="6">
    <location>
        <begin position="311"/>
        <end position="453"/>
    </location>
</feature>
<evidence type="ECO:0000256" key="2">
    <source>
        <dbReference type="ARBA" id="ARBA00006275"/>
    </source>
</evidence>
<gene>
    <name evidence="8" type="ORF">WJU16_08410</name>
</gene>
<evidence type="ECO:0000313" key="8">
    <source>
        <dbReference type="EMBL" id="WZN43053.1"/>
    </source>
</evidence>
<feature type="domain" description="SusD-like N-terminal" evidence="7">
    <location>
        <begin position="21"/>
        <end position="222"/>
    </location>
</feature>
<dbReference type="RefSeq" id="WP_341837875.1">
    <property type="nucleotide sequence ID" value="NZ_CP149822.1"/>
</dbReference>
<dbReference type="SUPFAM" id="SSF48452">
    <property type="entry name" value="TPR-like"/>
    <property type="match status" value="1"/>
</dbReference>
<organism evidence="8 9">
    <name type="scientific">Chitinophaga pollutisoli</name>
    <dbReference type="NCBI Taxonomy" id="3133966"/>
    <lineage>
        <taxon>Bacteria</taxon>
        <taxon>Pseudomonadati</taxon>
        <taxon>Bacteroidota</taxon>
        <taxon>Chitinophagia</taxon>
        <taxon>Chitinophagales</taxon>
        <taxon>Chitinophagaceae</taxon>
        <taxon>Chitinophaga</taxon>
    </lineage>
</organism>
<evidence type="ECO:0000256" key="5">
    <source>
        <dbReference type="ARBA" id="ARBA00023237"/>
    </source>
</evidence>
<evidence type="ECO:0000256" key="3">
    <source>
        <dbReference type="ARBA" id="ARBA00022729"/>
    </source>
</evidence>
<dbReference type="Proteomes" id="UP001485459">
    <property type="component" value="Chromosome"/>
</dbReference>
<dbReference type="InterPro" id="IPR011990">
    <property type="entry name" value="TPR-like_helical_dom_sf"/>
</dbReference>
<sequence>MQQHLKILAMITLLTTAGCKKFLEQPPDNRAQLTSPEQVSRLLATAYPGASYVQFAELASDNVTDRGQGEQGNEVVDPYTFTDVRSEEQDSPEYYWNACYSAIAAANQALEACEKAANPGAYYAQKGEALLCRAYAHFMLVTFFAETYDPATASSKPGVPYVTEPEKEVVKQYDRSTVAHVYEMIEKDLLAGLPLIDEKSYTVPRYHFNKAAANAFATRFYLFKRDYTKVLQYAGQVFIDGNVVDKLRPWNSRYLSYTGQEMRVNYAKSTEAANLLLCETASWWMRIQISGRYGLDRNLFQEIFNWNVVGANWAMSNQTYIGSPSTTAVYIPKVYEYFVRTSVNAEIGTGYAMVPLFTTEEVLFNRAEAYAYLNNTTAAVADLNTFASVRFDPYNATTHRITMPRIRNYYGTNNDRDGLLLTILDFKRVEFMHEGMRWFDILRYRIPVVHFKQDGSMYTLTANDPRRLFQIPQSAGESGVPQNPR</sequence>
<evidence type="ECO:0000313" key="9">
    <source>
        <dbReference type="Proteomes" id="UP001485459"/>
    </source>
</evidence>
<dbReference type="Pfam" id="PF14322">
    <property type="entry name" value="SusD-like_3"/>
    <property type="match status" value="1"/>
</dbReference>
<evidence type="ECO:0000256" key="1">
    <source>
        <dbReference type="ARBA" id="ARBA00004442"/>
    </source>
</evidence>
<evidence type="ECO:0000256" key="4">
    <source>
        <dbReference type="ARBA" id="ARBA00023136"/>
    </source>
</evidence>
<keyword evidence="9" id="KW-1185">Reference proteome</keyword>
<dbReference type="Pfam" id="PF07980">
    <property type="entry name" value="SusD_RagB"/>
    <property type="match status" value="1"/>
</dbReference>
<evidence type="ECO:0000259" key="6">
    <source>
        <dbReference type="Pfam" id="PF07980"/>
    </source>
</evidence>
<reference evidence="9" key="1">
    <citation type="submission" date="2024-03" db="EMBL/GenBank/DDBJ databases">
        <title>Chitinophaga horti sp. nov., isolated from garden soil.</title>
        <authorList>
            <person name="Lee D.S."/>
            <person name="Han D.M."/>
            <person name="Baek J.H."/>
            <person name="Choi D.G."/>
            <person name="Jeon J.H."/>
            <person name="Jeon C.O."/>
        </authorList>
    </citation>
    <scope>NUCLEOTIDE SEQUENCE [LARGE SCALE GENOMIC DNA]</scope>
    <source>
        <strain evidence="9">GPA1</strain>
    </source>
</reference>
<evidence type="ECO:0000259" key="7">
    <source>
        <dbReference type="Pfam" id="PF14322"/>
    </source>
</evidence>
<protein>
    <submittedName>
        <fullName evidence="8">RagB/SusD family nutrient uptake outer membrane protein</fullName>
    </submittedName>
</protein>
<name>A0ABZ2YU99_9BACT</name>
<accession>A0ABZ2YU99</accession>
<comment type="similarity">
    <text evidence="2">Belongs to the SusD family.</text>
</comment>
<dbReference type="InterPro" id="IPR033985">
    <property type="entry name" value="SusD-like_N"/>
</dbReference>
<keyword evidence="4" id="KW-0472">Membrane</keyword>